<comment type="similarity">
    <text evidence="1">Belongs to the carbohydrate kinase PfkB family.</text>
</comment>
<dbReference type="InterPro" id="IPR011611">
    <property type="entry name" value="PfkB_dom"/>
</dbReference>
<organism evidence="5">
    <name type="scientific">freshwater metagenome</name>
    <dbReference type="NCBI Taxonomy" id="449393"/>
    <lineage>
        <taxon>unclassified sequences</taxon>
        <taxon>metagenomes</taxon>
        <taxon>ecological metagenomes</taxon>
    </lineage>
</organism>
<evidence type="ECO:0000313" key="5">
    <source>
        <dbReference type="EMBL" id="CAB4556317.1"/>
    </source>
</evidence>
<dbReference type="Pfam" id="PF00294">
    <property type="entry name" value="PfkB"/>
    <property type="match status" value="1"/>
</dbReference>
<dbReference type="PRINTS" id="PR00990">
    <property type="entry name" value="RIBOKINASE"/>
</dbReference>
<gene>
    <name evidence="5" type="ORF">UFOPK1639_00101</name>
</gene>
<dbReference type="GO" id="GO:0016301">
    <property type="term" value="F:kinase activity"/>
    <property type="evidence" value="ECO:0007669"/>
    <property type="project" value="UniProtKB-KW"/>
</dbReference>
<keyword evidence="3" id="KW-0418">Kinase</keyword>
<evidence type="ECO:0000256" key="1">
    <source>
        <dbReference type="ARBA" id="ARBA00010688"/>
    </source>
</evidence>
<evidence type="ECO:0000256" key="3">
    <source>
        <dbReference type="ARBA" id="ARBA00022777"/>
    </source>
</evidence>
<dbReference type="InterPro" id="IPR002173">
    <property type="entry name" value="Carboh/pur_kinase_PfkB_CS"/>
</dbReference>
<keyword evidence="2" id="KW-0808">Transferase</keyword>
<dbReference type="AlphaFoldDB" id="A0A6J6CY00"/>
<evidence type="ECO:0000256" key="2">
    <source>
        <dbReference type="ARBA" id="ARBA00022679"/>
    </source>
</evidence>
<name>A0A6J6CY00_9ZZZZ</name>
<dbReference type="InterPro" id="IPR029056">
    <property type="entry name" value="Ribokinase-like"/>
</dbReference>
<dbReference type="PROSITE" id="PS00584">
    <property type="entry name" value="PFKB_KINASES_2"/>
    <property type="match status" value="1"/>
</dbReference>
<dbReference type="Gene3D" id="3.40.1190.20">
    <property type="match status" value="1"/>
</dbReference>
<dbReference type="SUPFAM" id="SSF53613">
    <property type="entry name" value="Ribokinase-like"/>
    <property type="match status" value="1"/>
</dbReference>
<reference evidence="5" key="1">
    <citation type="submission" date="2020-05" db="EMBL/GenBank/DDBJ databases">
        <authorList>
            <person name="Chiriac C."/>
            <person name="Salcher M."/>
            <person name="Ghai R."/>
            <person name="Kavagutti S V."/>
        </authorList>
    </citation>
    <scope>NUCLEOTIDE SEQUENCE</scope>
</reference>
<dbReference type="EMBL" id="CAEZTH010000005">
    <property type="protein sequence ID" value="CAB4556317.1"/>
    <property type="molecule type" value="Genomic_DNA"/>
</dbReference>
<dbReference type="GO" id="GO:0006796">
    <property type="term" value="P:phosphate-containing compound metabolic process"/>
    <property type="evidence" value="ECO:0007669"/>
    <property type="project" value="UniProtKB-ARBA"/>
</dbReference>
<proteinExistence type="inferred from homology"/>
<accession>A0A6J6CY00</accession>
<evidence type="ECO:0000259" key="4">
    <source>
        <dbReference type="Pfam" id="PF00294"/>
    </source>
</evidence>
<protein>
    <submittedName>
        <fullName evidence="5">Unannotated protein</fullName>
    </submittedName>
</protein>
<dbReference type="PANTHER" id="PTHR10584">
    <property type="entry name" value="SUGAR KINASE"/>
    <property type="match status" value="1"/>
</dbReference>
<feature type="domain" description="Carbohydrate kinase PfkB" evidence="4">
    <location>
        <begin position="1"/>
        <end position="283"/>
    </location>
</feature>
<sequence>MNKILVIGDVIEDLIVIPEEKIRPNTDTKAQIQKSMGGQAANVAAWVSHNGAAVSFVGCVGSADVVKLEQELTAQGINGSLQSSSKPTGSLVVLVDGQSRSMLTDRGANQDLNLAKIDPTGFGVVYISGYSLLGRSFEEVSTFASKVKAAGALLAIDPGSYGFINDHGVDSFRELISLADIAFPNQEEQDLLELSGKVRLNVVTSGHLGAKAYTSDGELIEVASIGSNLVDPTGAGDAFCGGFLAQLVQEPGFQLLASESVANALRAGAEAGSKAVGIMGARPEVLPSK</sequence>
<dbReference type="InterPro" id="IPR002139">
    <property type="entry name" value="Ribo/fructo_kinase"/>
</dbReference>
<dbReference type="PANTHER" id="PTHR10584:SF167">
    <property type="entry name" value="PFKB DOMAIN PROTEIN"/>
    <property type="match status" value="1"/>
</dbReference>